<evidence type="ECO:0000256" key="9">
    <source>
        <dbReference type="ARBA" id="ARBA00041087"/>
    </source>
</evidence>
<dbReference type="PANTHER" id="PTHR14517:SF11">
    <property type="entry name" value="RIB43A-LIKE WITH COILED-COILS PROTEIN 1"/>
    <property type="match status" value="1"/>
</dbReference>
<dbReference type="AlphaFoldDB" id="A0A8C7BPB6"/>
<dbReference type="Ensembl" id="ENSNVIT00000030060.1">
    <property type="protein sequence ID" value="ENSNVIP00000025924.1"/>
    <property type="gene ID" value="ENSNVIG00000020050.1"/>
</dbReference>
<reference evidence="12" key="2">
    <citation type="submission" date="2025-09" db="UniProtKB">
        <authorList>
            <consortium name="Ensembl"/>
        </authorList>
    </citation>
    <scope>IDENTIFICATION</scope>
</reference>
<comment type="subunit">
    <text evidence="10">Microtubule inner protein component of sperm flagellar doublet microtubules.</text>
</comment>
<organism evidence="12 13">
    <name type="scientific">Neovison vison</name>
    <name type="common">American mink</name>
    <name type="synonym">Mustela vison</name>
    <dbReference type="NCBI Taxonomy" id="452646"/>
    <lineage>
        <taxon>Eukaryota</taxon>
        <taxon>Metazoa</taxon>
        <taxon>Chordata</taxon>
        <taxon>Craniata</taxon>
        <taxon>Vertebrata</taxon>
        <taxon>Euteleostomi</taxon>
        <taxon>Mammalia</taxon>
        <taxon>Eutheria</taxon>
        <taxon>Laurasiatheria</taxon>
        <taxon>Carnivora</taxon>
        <taxon>Caniformia</taxon>
        <taxon>Musteloidea</taxon>
        <taxon>Mustelidae</taxon>
        <taxon>Mustelinae</taxon>
        <taxon>Neogale</taxon>
    </lineage>
</organism>
<evidence type="ECO:0000256" key="7">
    <source>
        <dbReference type="ARBA" id="ARBA00023212"/>
    </source>
</evidence>
<evidence type="ECO:0000313" key="12">
    <source>
        <dbReference type="Ensembl" id="ENSNVIP00000025924.1"/>
    </source>
</evidence>
<keyword evidence="8" id="KW-0966">Cell projection</keyword>
<sequence>MYQVDPSPDPKEVAAIEARRNREKERQSRFFNVRTRVMGVDVKALNSQVEERKLREATEQSKEAAYGSYQEQYDLVAQMLEKEEAERTRRLNKKVQEFREQKQQLKNRQEFDLWDPGRLWMEFPAYLGPSEPPCGPASLQCFAGEDLERAMCLKMQQFKMHCSGLPQSPPSPILFEARLGQMPGPWWHSSLGLLSHSLNLFTHRAGDLQQLWCLAEVSKNLTYLHMLDKVSHICLVI</sequence>
<dbReference type="InterPro" id="IPR008805">
    <property type="entry name" value="RIB43A"/>
</dbReference>
<protein>
    <recommendedName>
        <fullName evidence="9">RIB43A-like with coiled-coils protein 1</fullName>
    </recommendedName>
</protein>
<keyword evidence="6" id="KW-0969">Cilium</keyword>
<keyword evidence="4" id="KW-0282">Flagellum</keyword>
<reference evidence="12" key="1">
    <citation type="submission" date="2025-08" db="UniProtKB">
        <authorList>
            <consortium name="Ensembl"/>
        </authorList>
    </citation>
    <scope>IDENTIFICATION</scope>
</reference>
<proteinExistence type="inferred from homology"/>
<evidence type="ECO:0000256" key="5">
    <source>
        <dbReference type="ARBA" id="ARBA00023054"/>
    </source>
</evidence>
<dbReference type="Proteomes" id="UP000694425">
    <property type="component" value="Unplaced"/>
</dbReference>
<evidence type="ECO:0000313" key="13">
    <source>
        <dbReference type="Proteomes" id="UP000694425"/>
    </source>
</evidence>
<evidence type="ECO:0000256" key="3">
    <source>
        <dbReference type="ARBA" id="ARBA00022490"/>
    </source>
</evidence>
<keyword evidence="3" id="KW-0963">Cytoplasm</keyword>
<keyword evidence="13" id="KW-1185">Reference proteome</keyword>
<evidence type="ECO:0000256" key="1">
    <source>
        <dbReference type="ARBA" id="ARBA00004611"/>
    </source>
</evidence>
<evidence type="ECO:0000256" key="2">
    <source>
        <dbReference type="ARBA" id="ARBA00006875"/>
    </source>
</evidence>
<feature type="coiled-coil region" evidence="11">
    <location>
        <begin position="81"/>
        <end position="108"/>
    </location>
</feature>
<dbReference type="GeneTree" id="ENSGT00390000010825"/>
<comment type="similarity">
    <text evidence="2">Belongs to the RIB43A family.</text>
</comment>
<accession>A0A8C7BPB6</accession>
<evidence type="ECO:0000256" key="6">
    <source>
        <dbReference type="ARBA" id="ARBA00023069"/>
    </source>
</evidence>
<evidence type="ECO:0000256" key="10">
    <source>
        <dbReference type="ARBA" id="ARBA00046435"/>
    </source>
</evidence>
<evidence type="ECO:0000256" key="8">
    <source>
        <dbReference type="ARBA" id="ARBA00023273"/>
    </source>
</evidence>
<comment type="subcellular location">
    <subcellularLocation>
        <location evidence="1">Cytoplasm</location>
        <location evidence="1">Cytoskeleton</location>
        <location evidence="1">Flagellum axoneme</location>
    </subcellularLocation>
</comment>
<dbReference type="PANTHER" id="PTHR14517">
    <property type="entry name" value="RIB43A-RELATED"/>
    <property type="match status" value="1"/>
</dbReference>
<keyword evidence="7" id="KW-0206">Cytoskeleton</keyword>
<keyword evidence="5 11" id="KW-0175">Coiled coil</keyword>
<dbReference type="Pfam" id="PF05914">
    <property type="entry name" value="RIB43A"/>
    <property type="match status" value="1"/>
</dbReference>
<evidence type="ECO:0000256" key="4">
    <source>
        <dbReference type="ARBA" id="ARBA00022846"/>
    </source>
</evidence>
<evidence type="ECO:0000256" key="11">
    <source>
        <dbReference type="SAM" id="Coils"/>
    </source>
</evidence>
<name>A0A8C7BPB6_NEOVI</name>